<protein>
    <submittedName>
        <fullName evidence="3">Restriction endonuclease</fullName>
        <ecNumber evidence="3">3.1.21.-</ecNumber>
    </submittedName>
</protein>
<name>A0ABW4A3H3_9ACTN</name>
<reference evidence="4" key="1">
    <citation type="journal article" date="2019" name="Int. J. Syst. Evol. Microbiol.">
        <title>The Global Catalogue of Microorganisms (GCM) 10K type strain sequencing project: providing services to taxonomists for standard genome sequencing and annotation.</title>
        <authorList>
            <consortium name="The Broad Institute Genomics Platform"/>
            <consortium name="The Broad Institute Genome Sequencing Center for Infectious Disease"/>
            <person name="Wu L."/>
            <person name="Ma J."/>
        </authorList>
    </citation>
    <scope>NUCLEOTIDE SEQUENCE [LARGE SCALE GENOMIC DNA]</scope>
    <source>
        <strain evidence="4">CCM 7526</strain>
    </source>
</reference>
<sequence>MLDGHRNIYVVTGGRDREIPLGRGINPMADSRRTGYVPAVLLSSSPWKAGSESTPWHDVFDLQTGRVRYFGDAKPGSSVQAEKELGNAALLTEFTFHRGSTEAERMRATPLIVLRAVSRNGVDKGYREFCGIGVLQRVERVVQWDAPTARSFTNFAYDIILLDLSDEDELFDWSWINMRAEVGGPAALSRAPQAWRRWVADGDRVLPKIQRRVATFTTRRKNDQLPTPGSAEHKVLMQVYERFATNKHAFESLASMIVGRILAGSGTAYIDGWITKASGDNGIDFVSRLDVGNGATSVKLVVLGQAKCVSPTGSSISAGDLARVVARLRRGWLGAYVTTATYTEPAQRELITDEYPILLVDGMTLAGEVRRLAAETYGGSIDRLLDHVLNTHDDAIEARRPEEILTIDGTYPHGTSI</sequence>
<dbReference type="Proteomes" id="UP001597183">
    <property type="component" value="Unassembled WGS sequence"/>
</dbReference>
<dbReference type="InterPro" id="IPR041409">
    <property type="entry name" value="RE_AspBHI_N"/>
</dbReference>
<keyword evidence="3" id="KW-0255">Endonuclease</keyword>
<keyword evidence="3" id="KW-0540">Nuclease</keyword>
<dbReference type="RefSeq" id="WP_317795171.1">
    <property type="nucleotide sequence ID" value="NZ_AP028461.1"/>
</dbReference>
<dbReference type="Gene3D" id="2.30.280.20">
    <property type="match status" value="1"/>
</dbReference>
<dbReference type="InterPro" id="IPR007560">
    <property type="entry name" value="Restrct_endonuc_IV_Mrr"/>
</dbReference>
<dbReference type="InterPro" id="IPR011856">
    <property type="entry name" value="tRNA_endonuc-like_dom_sf"/>
</dbReference>
<comment type="caution">
    <text evidence="3">The sequence shown here is derived from an EMBL/GenBank/DDBJ whole genome shotgun (WGS) entry which is preliminary data.</text>
</comment>
<evidence type="ECO:0000259" key="1">
    <source>
        <dbReference type="Pfam" id="PF04471"/>
    </source>
</evidence>
<evidence type="ECO:0000313" key="3">
    <source>
        <dbReference type="EMBL" id="MFD1365099.1"/>
    </source>
</evidence>
<evidence type="ECO:0000259" key="2">
    <source>
        <dbReference type="Pfam" id="PF18062"/>
    </source>
</evidence>
<accession>A0ABW4A3H3</accession>
<dbReference type="GO" id="GO:0004519">
    <property type="term" value="F:endonuclease activity"/>
    <property type="evidence" value="ECO:0007669"/>
    <property type="project" value="UniProtKB-KW"/>
</dbReference>
<dbReference type="EC" id="3.1.21.-" evidence="3"/>
<gene>
    <name evidence="3" type="ORF">ACFQ5G_07060</name>
</gene>
<feature type="domain" description="Restriction endonuclease type IV Mrr" evidence="1">
    <location>
        <begin position="257"/>
        <end position="366"/>
    </location>
</feature>
<dbReference type="Pfam" id="PF18062">
    <property type="entry name" value="RE_AspBHI_N"/>
    <property type="match status" value="1"/>
</dbReference>
<dbReference type="EMBL" id="JBHTMK010000007">
    <property type="protein sequence ID" value="MFD1365099.1"/>
    <property type="molecule type" value="Genomic_DNA"/>
</dbReference>
<organism evidence="3 4">
    <name type="scientific">Actinoplanes sichuanensis</name>
    <dbReference type="NCBI Taxonomy" id="512349"/>
    <lineage>
        <taxon>Bacteria</taxon>
        <taxon>Bacillati</taxon>
        <taxon>Actinomycetota</taxon>
        <taxon>Actinomycetes</taxon>
        <taxon>Micromonosporales</taxon>
        <taxon>Micromonosporaceae</taxon>
        <taxon>Actinoplanes</taxon>
    </lineage>
</organism>
<keyword evidence="4" id="KW-1185">Reference proteome</keyword>
<proteinExistence type="predicted"/>
<keyword evidence="3" id="KW-0378">Hydrolase</keyword>
<dbReference type="GO" id="GO:0016787">
    <property type="term" value="F:hydrolase activity"/>
    <property type="evidence" value="ECO:0007669"/>
    <property type="project" value="UniProtKB-KW"/>
</dbReference>
<evidence type="ECO:0000313" key="4">
    <source>
        <dbReference type="Proteomes" id="UP001597183"/>
    </source>
</evidence>
<dbReference type="Gene3D" id="3.40.1350.10">
    <property type="match status" value="1"/>
</dbReference>
<feature type="domain" description="Restriction endonuclease AspBHI N-terminal" evidence="2">
    <location>
        <begin position="44"/>
        <end position="202"/>
    </location>
</feature>
<dbReference type="Pfam" id="PF04471">
    <property type="entry name" value="Mrr_cat"/>
    <property type="match status" value="1"/>
</dbReference>